<dbReference type="EMBL" id="GG662673">
    <property type="protein sequence ID" value="EAR97055.2"/>
    <property type="molecule type" value="Genomic_DNA"/>
</dbReference>
<keyword evidence="1 3" id="KW-0853">WD repeat</keyword>
<dbReference type="Proteomes" id="UP000009168">
    <property type="component" value="Unassembled WGS sequence"/>
</dbReference>
<dbReference type="HOGENOM" id="CLU_047907_0_0_1"/>
<dbReference type="Gene3D" id="2.130.10.10">
    <property type="entry name" value="YVTN repeat-like/Quinoprotein amine dehydrogenase"/>
    <property type="match status" value="2"/>
</dbReference>
<dbReference type="RefSeq" id="XP_001017300.2">
    <property type="nucleotide sequence ID" value="XM_001017300.2"/>
</dbReference>
<dbReference type="PROSITE" id="PS50294">
    <property type="entry name" value="WD_REPEATS_REGION"/>
    <property type="match status" value="1"/>
</dbReference>
<dbReference type="GeneID" id="7825843"/>
<evidence type="ECO:0000256" key="1">
    <source>
        <dbReference type="ARBA" id="ARBA00022574"/>
    </source>
</evidence>
<feature type="domain" description="Anaphase-promoting complex subunit 4-like WD40" evidence="5">
    <location>
        <begin position="56"/>
        <end position="96"/>
    </location>
</feature>
<dbReference type="InterPro" id="IPR015943">
    <property type="entry name" value="WD40/YVTN_repeat-like_dom_sf"/>
</dbReference>
<dbReference type="KEGG" id="tet:TTHERM_00196460"/>
<dbReference type="AlphaFoldDB" id="Q23JY8"/>
<feature type="repeat" description="WD" evidence="3">
    <location>
        <begin position="196"/>
        <end position="238"/>
    </location>
</feature>
<keyword evidence="7" id="KW-1185">Reference proteome</keyword>
<evidence type="ECO:0000313" key="7">
    <source>
        <dbReference type="Proteomes" id="UP000009168"/>
    </source>
</evidence>
<evidence type="ECO:0000256" key="3">
    <source>
        <dbReference type="PROSITE-ProRule" id="PRU00221"/>
    </source>
</evidence>
<name>Q23JY8_TETTS</name>
<evidence type="ECO:0000256" key="2">
    <source>
        <dbReference type="ARBA" id="ARBA00022737"/>
    </source>
</evidence>
<dbReference type="PROSITE" id="PS00678">
    <property type="entry name" value="WD_REPEATS_1"/>
    <property type="match status" value="1"/>
</dbReference>
<accession>Q23JY8</accession>
<dbReference type="OrthoDB" id="10262742at2759"/>
<feature type="region of interest" description="Disordered" evidence="4">
    <location>
        <begin position="1"/>
        <end position="36"/>
    </location>
</feature>
<dbReference type="InParanoid" id="Q23JY8"/>
<dbReference type="PANTHER" id="PTHR47822">
    <property type="entry name" value="CARBOHYDRATE BINDING DOMAIN CONTAINING PROTEIN"/>
    <property type="match status" value="1"/>
</dbReference>
<gene>
    <name evidence="6" type="ORF">TTHERM_00196460</name>
</gene>
<reference evidence="7" key="1">
    <citation type="journal article" date="2006" name="PLoS Biol.">
        <title>Macronuclear genome sequence of the ciliate Tetrahymena thermophila, a model eukaryote.</title>
        <authorList>
            <person name="Eisen J.A."/>
            <person name="Coyne R.S."/>
            <person name="Wu M."/>
            <person name="Wu D."/>
            <person name="Thiagarajan M."/>
            <person name="Wortman J.R."/>
            <person name="Badger J.H."/>
            <person name="Ren Q."/>
            <person name="Amedeo P."/>
            <person name="Jones K.M."/>
            <person name="Tallon L.J."/>
            <person name="Delcher A.L."/>
            <person name="Salzberg S.L."/>
            <person name="Silva J.C."/>
            <person name="Haas B.J."/>
            <person name="Majoros W.H."/>
            <person name="Farzad M."/>
            <person name="Carlton J.M."/>
            <person name="Smith R.K. Jr."/>
            <person name="Garg J."/>
            <person name="Pearlman R.E."/>
            <person name="Karrer K.M."/>
            <person name="Sun L."/>
            <person name="Manning G."/>
            <person name="Elde N.C."/>
            <person name="Turkewitz A.P."/>
            <person name="Asai D.J."/>
            <person name="Wilkes D.E."/>
            <person name="Wang Y."/>
            <person name="Cai H."/>
            <person name="Collins K."/>
            <person name="Stewart B.A."/>
            <person name="Lee S.R."/>
            <person name="Wilamowska K."/>
            <person name="Weinberg Z."/>
            <person name="Ruzzo W.L."/>
            <person name="Wloga D."/>
            <person name="Gaertig J."/>
            <person name="Frankel J."/>
            <person name="Tsao C.-C."/>
            <person name="Gorovsky M.A."/>
            <person name="Keeling P.J."/>
            <person name="Waller R.F."/>
            <person name="Patron N.J."/>
            <person name="Cherry J.M."/>
            <person name="Stover N.A."/>
            <person name="Krieger C.J."/>
            <person name="del Toro C."/>
            <person name="Ryder H.F."/>
            <person name="Williamson S.C."/>
            <person name="Barbeau R.A."/>
            <person name="Hamilton E.P."/>
            <person name="Orias E."/>
        </authorList>
    </citation>
    <scope>NUCLEOTIDE SEQUENCE [LARGE SCALE GENOMIC DNA]</scope>
    <source>
        <strain evidence="7">SB210</strain>
    </source>
</reference>
<dbReference type="InterPro" id="IPR001680">
    <property type="entry name" value="WD40_rpt"/>
</dbReference>
<dbReference type="STRING" id="312017.Q23JY8"/>
<keyword evidence="2" id="KW-0677">Repeat</keyword>
<sequence>MSQQSSTKVPSLVFKMEDHSKQKQKPQNSTLGGKHGVVNYKDSEKKLSLQRQIQIKDVDIFSLRFSQDDKLIAAGCADGSVKILNAENGQQLGSLQGAIHILNAPTTSVRWKPKQQQNDPYQLLSVNSDGSITHWDALGQKAIHRMIENKGHNILSLDYNNDGSKFATAGKDFRVRVYDDQTKQLYIDFEQGDWNIPGHTNRIFSLKFLQDQPDILLSCGWDSNIHIWDLRAKKSVAHFYGPKVSGDSIDYKNNQILTGSYRNADQIQLWDFNTRKLIKKIDWEPGIQLDKAYIYSIQFSKKNDETITAACSGLNEVRVFDQKDRVCGCINDMSDSIYTLDYCNTKDVFAFAGTESIVYLMNIENV</sequence>
<dbReference type="Pfam" id="PF12894">
    <property type="entry name" value="ANAPC4_WD40"/>
    <property type="match status" value="1"/>
</dbReference>
<dbReference type="InterPro" id="IPR036322">
    <property type="entry name" value="WD40_repeat_dom_sf"/>
</dbReference>
<dbReference type="InterPro" id="IPR024977">
    <property type="entry name" value="Apc4-like_WD40_dom"/>
</dbReference>
<evidence type="ECO:0000259" key="5">
    <source>
        <dbReference type="Pfam" id="PF12894"/>
    </source>
</evidence>
<evidence type="ECO:0000256" key="4">
    <source>
        <dbReference type="SAM" id="MobiDB-lite"/>
    </source>
</evidence>
<dbReference type="SMART" id="SM00320">
    <property type="entry name" value="WD40"/>
    <property type="match status" value="6"/>
</dbReference>
<organism evidence="6 7">
    <name type="scientific">Tetrahymena thermophila (strain SB210)</name>
    <dbReference type="NCBI Taxonomy" id="312017"/>
    <lineage>
        <taxon>Eukaryota</taxon>
        <taxon>Sar</taxon>
        <taxon>Alveolata</taxon>
        <taxon>Ciliophora</taxon>
        <taxon>Intramacronucleata</taxon>
        <taxon>Oligohymenophorea</taxon>
        <taxon>Hymenostomatida</taxon>
        <taxon>Tetrahymenina</taxon>
        <taxon>Tetrahymenidae</taxon>
        <taxon>Tetrahymena</taxon>
    </lineage>
</organism>
<proteinExistence type="predicted"/>
<dbReference type="InterPro" id="IPR019775">
    <property type="entry name" value="WD40_repeat_CS"/>
</dbReference>
<dbReference type="PROSITE" id="PS50082">
    <property type="entry name" value="WD_REPEATS_2"/>
    <property type="match status" value="1"/>
</dbReference>
<evidence type="ECO:0000313" key="6">
    <source>
        <dbReference type="EMBL" id="EAR97055.2"/>
    </source>
</evidence>
<protein>
    <submittedName>
        <fullName evidence="6">WD40 domain protein</fullName>
    </submittedName>
</protein>
<dbReference type="Pfam" id="PF00400">
    <property type="entry name" value="WD40"/>
    <property type="match status" value="2"/>
</dbReference>
<dbReference type="SUPFAM" id="SSF50978">
    <property type="entry name" value="WD40 repeat-like"/>
    <property type="match status" value="1"/>
</dbReference>
<dbReference type="PANTHER" id="PTHR47822:SF2">
    <property type="entry name" value="F-BOX AND WD-40 DOMAIN PROTEIN 7"/>
    <property type="match status" value="1"/>
</dbReference>